<dbReference type="Proteomes" id="UP000677152">
    <property type="component" value="Chromosome"/>
</dbReference>
<evidence type="ECO:0000313" key="2">
    <source>
        <dbReference type="EMBL" id="QUF04100.1"/>
    </source>
</evidence>
<proteinExistence type="predicted"/>
<sequence>MTTLSSLGELAAHRPTSSAHDERIAHEEERFHHAFCAIAALGTDDRVVHDIARFLVEVSNCIENEINSEDGQSSGPAYAAEVLGGATQAQTPAMRLLVPYRV</sequence>
<reference evidence="2" key="1">
    <citation type="submission" date="2021-04" db="EMBL/GenBank/DDBJ databases">
        <title>Genomic sequence of Actinosynnema pretiosum subsp. pretiosum ATCC 31280 (C-14919).</title>
        <authorList>
            <person name="Bai L."/>
            <person name="Wang X."/>
            <person name="Xiao Y."/>
        </authorList>
    </citation>
    <scope>NUCLEOTIDE SEQUENCE</scope>
    <source>
        <strain evidence="2">ATCC 31280</strain>
    </source>
</reference>
<organism evidence="2 3">
    <name type="scientific">Actinosynnema pretiosum subsp. pretiosum</name>
    <dbReference type="NCBI Taxonomy" id="103721"/>
    <lineage>
        <taxon>Bacteria</taxon>
        <taxon>Bacillati</taxon>
        <taxon>Actinomycetota</taxon>
        <taxon>Actinomycetes</taxon>
        <taxon>Pseudonocardiales</taxon>
        <taxon>Pseudonocardiaceae</taxon>
        <taxon>Actinosynnema</taxon>
    </lineage>
</organism>
<evidence type="ECO:0000313" key="3">
    <source>
        <dbReference type="Proteomes" id="UP000677152"/>
    </source>
</evidence>
<name>A0AA45L6J4_9PSEU</name>
<dbReference type="AlphaFoldDB" id="A0AA45L6J4"/>
<feature type="region of interest" description="Disordered" evidence="1">
    <location>
        <begin position="1"/>
        <end position="25"/>
    </location>
</feature>
<dbReference type="EMBL" id="CP073249">
    <property type="protein sequence ID" value="QUF04100.1"/>
    <property type="molecule type" value="Genomic_DNA"/>
</dbReference>
<gene>
    <name evidence="2" type="ORF">KCV87_32970</name>
</gene>
<accession>A0AA45L6J4</accession>
<protein>
    <submittedName>
        <fullName evidence="2">Uncharacterized protein</fullName>
    </submittedName>
</protein>
<evidence type="ECO:0000256" key="1">
    <source>
        <dbReference type="SAM" id="MobiDB-lite"/>
    </source>
</evidence>